<name>A0A2T2P3E8_CORCC</name>
<keyword evidence="3" id="KW-1185">Reference proteome</keyword>
<organism evidence="2 3">
    <name type="scientific">Corynespora cassiicola Philippines</name>
    <dbReference type="NCBI Taxonomy" id="1448308"/>
    <lineage>
        <taxon>Eukaryota</taxon>
        <taxon>Fungi</taxon>
        <taxon>Dikarya</taxon>
        <taxon>Ascomycota</taxon>
        <taxon>Pezizomycotina</taxon>
        <taxon>Dothideomycetes</taxon>
        <taxon>Pleosporomycetidae</taxon>
        <taxon>Pleosporales</taxon>
        <taxon>Corynesporascaceae</taxon>
        <taxon>Corynespora</taxon>
    </lineage>
</organism>
<evidence type="ECO:0000256" key="1">
    <source>
        <dbReference type="SAM" id="MobiDB-lite"/>
    </source>
</evidence>
<reference evidence="2 3" key="1">
    <citation type="journal article" date="2018" name="Front. Microbiol.">
        <title>Genome-Wide Analysis of Corynespora cassiicola Leaf Fall Disease Putative Effectors.</title>
        <authorList>
            <person name="Lopez D."/>
            <person name="Ribeiro S."/>
            <person name="Label P."/>
            <person name="Fumanal B."/>
            <person name="Venisse J.S."/>
            <person name="Kohler A."/>
            <person name="de Oliveira R.R."/>
            <person name="Labutti K."/>
            <person name="Lipzen A."/>
            <person name="Lail K."/>
            <person name="Bauer D."/>
            <person name="Ohm R.A."/>
            <person name="Barry K.W."/>
            <person name="Spatafora J."/>
            <person name="Grigoriev I.V."/>
            <person name="Martin F.M."/>
            <person name="Pujade-Renaud V."/>
        </authorList>
    </citation>
    <scope>NUCLEOTIDE SEQUENCE [LARGE SCALE GENOMIC DNA]</scope>
    <source>
        <strain evidence="2 3">Philippines</strain>
    </source>
</reference>
<feature type="compositionally biased region" description="Basic residues" evidence="1">
    <location>
        <begin position="8"/>
        <end position="40"/>
    </location>
</feature>
<feature type="region of interest" description="Disordered" evidence="1">
    <location>
        <begin position="1"/>
        <end position="45"/>
    </location>
</feature>
<dbReference type="OrthoDB" id="3796140at2759"/>
<protein>
    <submittedName>
        <fullName evidence="2">Uncharacterized protein</fullName>
    </submittedName>
</protein>
<gene>
    <name evidence="2" type="ORF">BS50DRAFT_243913</name>
</gene>
<evidence type="ECO:0000313" key="2">
    <source>
        <dbReference type="EMBL" id="PSN72143.1"/>
    </source>
</evidence>
<dbReference type="EMBL" id="KZ678130">
    <property type="protein sequence ID" value="PSN72143.1"/>
    <property type="molecule type" value="Genomic_DNA"/>
</dbReference>
<accession>A0A2T2P3E8</accession>
<dbReference type="AlphaFoldDB" id="A0A2T2P3E8"/>
<evidence type="ECO:0000313" key="3">
    <source>
        <dbReference type="Proteomes" id="UP000240883"/>
    </source>
</evidence>
<feature type="region of interest" description="Disordered" evidence="1">
    <location>
        <begin position="253"/>
        <end position="275"/>
    </location>
</feature>
<sequence>MSATNKSSAKKNKPTAKKNKFTSKISRSQKKTRISKSSRARKQDQDRLLKWRLHVHRYKTHQLQTRKHNELCPRELLRASRNSERRADTRNHKIPWLTDAFYRYVPRLYKRASLLGLPTELRQQILELTFDGFLDGGLHQWQWDRASKWKMRDLHAWVGTLSCLCPLIRIDMQWVGRKWSDILVAQEKNRIESTSLYTEKMWDQMTEWERELMLRRQEDRKALEQRLGQPGAKNARKTPRYRPHKCWACNERHPQNDPVCPPSRRDPAKWKAMTRPSTKGRMNSLLQYIVPAGQKIVFND</sequence>
<dbReference type="Proteomes" id="UP000240883">
    <property type="component" value="Unassembled WGS sequence"/>
</dbReference>
<proteinExistence type="predicted"/>